<evidence type="ECO:0000256" key="9">
    <source>
        <dbReference type="ARBA" id="ARBA00023224"/>
    </source>
</evidence>
<dbReference type="Proteomes" id="UP001258017">
    <property type="component" value="Unassembled WGS sequence"/>
</dbReference>
<feature type="transmembrane region" description="Helical" evidence="10">
    <location>
        <begin position="128"/>
        <end position="145"/>
    </location>
</feature>
<keyword evidence="3 10" id="KW-0716">Sensory transduction</keyword>
<reference evidence="11" key="1">
    <citation type="submission" date="2021-08" db="EMBL/GenBank/DDBJ databases">
        <authorList>
            <person name="Misof B."/>
            <person name="Oliver O."/>
            <person name="Podsiadlowski L."/>
            <person name="Donath A."/>
            <person name="Peters R."/>
            <person name="Mayer C."/>
            <person name="Rust J."/>
            <person name="Gunkel S."/>
            <person name="Lesny P."/>
            <person name="Martin S."/>
            <person name="Oeyen J.P."/>
            <person name="Petersen M."/>
            <person name="Panagiotis P."/>
            <person name="Wilbrandt J."/>
            <person name="Tanja T."/>
        </authorList>
    </citation>
    <scope>NUCLEOTIDE SEQUENCE</scope>
    <source>
        <strain evidence="11">GBR_01_08_01A</strain>
        <tissue evidence="11">Thorax + abdomen</tissue>
    </source>
</reference>
<dbReference type="PANTHER" id="PTHR21137:SF35">
    <property type="entry name" value="ODORANT RECEPTOR 19A-RELATED"/>
    <property type="match status" value="1"/>
</dbReference>
<gene>
    <name evidence="11" type="ORF">KPH14_004142</name>
</gene>
<evidence type="ECO:0000256" key="8">
    <source>
        <dbReference type="ARBA" id="ARBA00023170"/>
    </source>
</evidence>
<dbReference type="EMBL" id="JAIFRP010000006">
    <property type="protein sequence ID" value="KAK2588077.1"/>
    <property type="molecule type" value="Genomic_DNA"/>
</dbReference>
<protein>
    <recommendedName>
        <fullName evidence="10">Odorant receptor</fullName>
    </recommendedName>
</protein>
<comment type="subcellular location">
    <subcellularLocation>
        <location evidence="1 10">Cell membrane</location>
        <topology evidence="1 10">Multi-pass membrane protein</topology>
    </subcellularLocation>
</comment>
<reference evidence="11" key="2">
    <citation type="journal article" date="2023" name="Commun. Biol.">
        <title>Intrasexual cuticular hydrocarbon dimorphism in a wasp sheds light on hydrocarbon biosynthesis genes in Hymenoptera.</title>
        <authorList>
            <person name="Moris V.C."/>
            <person name="Podsiadlowski L."/>
            <person name="Martin S."/>
            <person name="Oeyen J.P."/>
            <person name="Donath A."/>
            <person name="Petersen M."/>
            <person name="Wilbrandt J."/>
            <person name="Misof B."/>
            <person name="Liedtke D."/>
            <person name="Thamm M."/>
            <person name="Scheiner R."/>
            <person name="Schmitt T."/>
            <person name="Niehuis O."/>
        </authorList>
    </citation>
    <scope>NUCLEOTIDE SEQUENCE</scope>
    <source>
        <strain evidence="11">GBR_01_08_01A</strain>
    </source>
</reference>
<dbReference type="AlphaFoldDB" id="A0AAD9VVW1"/>
<keyword evidence="7 10" id="KW-0472">Membrane</keyword>
<keyword evidence="9 10" id="KW-0807">Transducer</keyword>
<comment type="similarity">
    <text evidence="10">Belongs to the insect chemoreceptor superfamily. Heteromeric odorant receptor channel (TC 1.A.69) family.</text>
</comment>
<comment type="caution">
    <text evidence="10">Lacks conserved residue(s) required for the propagation of feature annotation.</text>
</comment>
<evidence type="ECO:0000313" key="12">
    <source>
        <dbReference type="Proteomes" id="UP001258017"/>
    </source>
</evidence>
<name>A0AAD9VVW1_9HYME</name>
<keyword evidence="8 10" id="KW-0675">Receptor</keyword>
<proteinExistence type="inferred from homology"/>
<dbReference type="InterPro" id="IPR004117">
    <property type="entry name" value="7tm6_olfct_rcpt"/>
</dbReference>
<feature type="transmembrane region" description="Helical" evidence="10">
    <location>
        <begin position="35"/>
        <end position="53"/>
    </location>
</feature>
<evidence type="ECO:0000256" key="6">
    <source>
        <dbReference type="ARBA" id="ARBA00022989"/>
    </source>
</evidence>
<accession>A0AAD9VVW1</accession>
<keyword evidence="4 10" id="KW-0812">Transmembrane</keyword>
<evidence type="ECO:0000256" key="4">
    <source>
        <dbReference type="ARBA" id="ARBA00022692"/>
    </source>
</evidence>
<evidence type="ECO:0000256" key="7">
    <source>
        <dbReference type="ARBA" id="ARBA00023136"/>
    </source>
</evidence>
<feature type="transmembrane region" description="Helical" evidence="10">
    <location>
        <begin position="65"/>
        <end position="84"/>
    </location>
</feature>
<evidence type="ECO:0000256" key="3">
    <source>
        <dbReference type="ARBA" id="ARBA00022606"/>
    </source>
</evidence>
<evidence type="ECO:0000256" key="2">
    <source>
        <dbReference type="ARBA" id="ARBA00022475"/>
    </source>
</evidence>
<keyword evidence="2" id="KW-1003">Cell membrane</keyword>
<feature type="transmembrane region" description="Helical" evidence="10">
    <location>
        <begin position="297"/>
        <end position="319"/>
    </location>
</feature>
<evidence type="ECO:0000256" key="1">
    <source>
        <dbReference type="ARBA" id="ARBA00004651"/>
    </source>
</evidence>
<dbReference type="GO" id="GO:0004984">
    <property type="term" value="F:olfactory receptor activity"/>
    <property type="evidence" value="ECO:0007669"/>
    <property type="project" value="InterPro"/>
</dbReference>
<dbReference type="PANTHER" id="PTHR21137">
    <property type="entry name" value="ODORANT RECEPTOR"/>
    <property type="match status" value="1"/>
</dbReference>
<feature type="transmembrane region" description="Helical" evidence="10">
    <location>
        <begin position="267"/>
        <end position="291"/>
    </location>
</feature>
<keyword evidence="5 10" id="KW-0552">Olfaction</keyword>
<dbReference type="Pfam" id="PF02949">
    <property type="entry name" value="7tm_6"/>
    <property type="match status" value="1"/>
</dbReference>
<dbReference type="GO" id="GO:0005886">
    <property type="term" value="C:plasma membrane"/>
    <property type="evidence" value="ECO:0007669"/>
    <property type="project" value="UniProtKB-SubCell"/>
</dbReference>
<evidence type="ECO:0000313" key="11">
    <source>
        <dbReference type="EMBL" id="KAK2588077.1"/>
    </source>
</evidence>
<sequence>MSRNDELAYASRGYKFVTWLIGVWPLEDGRVFSNIRFAVVVMLLVSTISCLGLEILTNCGNSSEILEYIGLISGTTAGLTKVLFVKLHRSDLASIVYSAIKDWSYVEKGSRKEAMLKYARRAYTVGRFHFYFDMLIVITIIMDTLPSSDSVRSTSNGTFIEELKFRETPLRTNCLFVNASTPIYWLVFSWQSLQLFNVVLCDAGNDVFFFCMAMHLCGQFEVLKILYSEVAETTKDETSRKERLRELVGKHSRLLELAARLERTFNVILLVMLGNNALHICLLGVQVLVVLKMNEPITLMKCLIACALVLGQLFLYSYAGENLSSLSEEVGRVAYGFPWYELSSKISRNLLYVMMRANAPFRLTAGRFYTVNIESFKEVLKASFSYFSVLRLVFDE</sequence>
<dbReference type="GO" id="GO:0005549">
    <property type="term" value="F:odorant binding"/>
    <property type="evidence" value="ECO:0007669"/>
    <property type="project" value="InterPro"/>
</dbReference>
<comment type="caution">
    <text evidence="11">The sequence shown here is derived from an EMBL/GenBank/DDBJ whole genome shotgun (WGS) entry which is preliminary data.</text>
</comment>
<dbReference type="GO" id="GO:0007165">
    <property type="term" value="P:signal transduction"/>
    <property type="evidence" value="ECO:0007669"/>
    <property type="project" value="UniProtKB-KW"/>
</dbReference>
<evidence type="ECO:0000256" key="5">
    <source>
        <dbReference type="ARBA" id="ARBA00022725"/>
    </source>
</evidence>
<keyword evidence="6 10" id="KW-1133">Transmembrane helix</keyword>
<evidence type="ECO:0000256" key="10">
    <source>
        <dbReference type="RuleBase" id="RU351113"/>
    </source>
</evidence>
<organism evidence="11 12">
    <name type="scientific">Odynerus spinipes</name>
    <dbReference type="NCBI Taxonomy" id="1348599"/>
    <lineage>
        <taxon>Eukaryota</taxon>
        <taxon>Metazoa</taxon>
        <taxon>Ecdysozoa</taxon>
        <taxon>Arthropoda</taxon>
        <taxon>Hexapoda</taxon>
        <taxon>Insecta</taxon>
        <taxon>Pterygota</taxon>
        <taxon>Neoptera</taxon>
        <taxon>Endopterygota</taxon>
        <taxon>Hymenoptera</taxon>
        <taxon>Apocrita</taxon>
        <taxon>Aculeata</taxon>
        <taxon>Vespoidea</taxon>
        <taxon>Vespidae</taxon>
        <taxon>Eumeninae</taxon>
        <taxon>Odynerus</taxon>
    </lineage>
</organism>
<keyword evidence="12" id="KW-1185">Reference proteome</keyword>